<dbReference type="RefSeq" id="WP_064670200.1">
    <property type="nucleotide sequence ID" value="NZ_FLLR01000132.1"/>
</dbReference>
<comment type="caution">
    <text evidence="1">The sequence shown here is derived from an EMBL/GenBank/DDBJ whole genome shotgun (WGS) entry which is preliminary data.</text>
</comment>
<protein>
    <submittedName>
        <fullName evidence="1">Uncharacterized protein</fullName>
    </submittedName>
</protein>
<sequence length="347" mass="37117">MFSGNAMHGNSIVGNYITGYEPICNRLISGLQNRDLSYFAILKALLCILDQAAESVERAQSIVEKVGAGTNINAVHLALSQKRFLSTIEAIGAAIEGATANTHKETIAVNFLKRRGSALIMQCLQALSHLDQSRHAVKPLTESDPNIIRHVSSAVAAMADAIAVVRGAHTLATGNVVVEDRRPIKETKLRIHRCINTAHSAVNTMRLDVLQTSIDRLREGGSGEQIQKMMHDLLKEVAALSELIHDGEGEESRKSVSSAAFVVNDLLLSCAALPVSDCPKTAFCTSAVRAAMFCAYDEHRHNAAGTHQSDDEVGAGNCLSMMLIEAAANACNLDYSMSAVPEATSGI</sequence>
<dbReference type="AlphaFoldDB" id="A0AA45UU96"/>
<dbReference type="Proteomes" id="UP000078419">
    <property type="component" value="Unassembled WGS sequence"/>
</dbReference>
<dbReference type="EMBL" id="FLLR01000132">
    <property type="protein sequence ID" value="SBO14979.1"/>
    <property type="molecule type" value="Genomic_DNA"/>
</dbReference>
<evidence type="ECO:0000313" key="1">
    <source>
        <dbReference type="EMBL" id="SBO14979.1"/>
    </source>
</evidence>
<organism evidence="1 2">
    <name type="scientific">Anaplasma phagocytophilum</name>
    <name type="common">Ehrlichia phagocytophila</name>
    <dbReference type="NCBI Taxonomy" id="948"/>
    <lineage>
        <taxon>Bacteria</taxon>
        <taxon>Pseudomonadati</taxon>
        <taxon>Pseudomonadota</taxon>
        <taxon>Alphaproteobacteria</taxon>
        <taxon>Rickettsiales</taxon>
        <taxon>Anaplasmataceae</taxon>
        <taxon>Anaplasma</taxon>
        <taxon>phagocytophilum group</taxon>
    </lineage>
</organism>
<proteinExistence type="predicted"/>
<accession>A0AA45UU96</accession>
<reference evidence="2" key="1">
    <citation type="submission" date="2016-03" db="EMBL/GenBank/DDBJ databases">
        <authorList>
            <person name="Loux Valentin"/>
        </authorList>
    </citation>
    <scope>NUCLEOTIDE SEQUENCE [LARGE SCALE GENOMIC DNA]</scope>
    <source>
        <strain evidence="2">C1</strain>
    </source>
</reference>
<gene>
    <name evidence="1" type="ORF">ANAPC1_01357</name>
</gene>
<name>A0AA45UU96_ANAPH</name>
<evidence type="ECO:0000313" key="2">
    <source>
        <dbReference type="Proteomes" id="UP000078419"/>
    </source>
</evidence>